<evidence type="ECO:0000256" key="6">
    <source>
        <dbReference type="SAM" id="Phobius"/>
    </source>
</evidence>
<dbReference type="PANTHER" id="PTHR10037:SF62">
    <property type="entry name" value="SODIUM CHANNEL PROTEIN 60E"/>
    <property type="match status" value="1"/>
</dbReference>
<dbReference type="Pfam" id="PF00520">
    <property type="entry name" value="Ion_trans"/>
    <property type="match status" value="1"/>
</dbReference>
<evidence type="ECO:0000256" key="1">
    <source>
        <dbReference type="ARBA" id="ARBA00004141"/>
    </source>
</evidence>
<keyword evidence="2 6" id="KW-0812">Transmembrane</keyword>
<feature type="region of interest" description="Disordered" evidence="5">
    <location>
        <begin position="301"/>
        <end position="320"/>
    </location>
</feature>
<dbReference type="InterPro" id="IPR027359">
    <property type="entry name" value="Volt_channel_dom_sf"/>
</dbReference>
<keyword evidence="8" id="KW-0406">Ion transport</keyword>
<feature type="transmembrane region" description="Helical" evidence="6">
    <location>
        <begin position="235"/>
        <end position="256"/>
    </location>
</feature>
<comment type="caution">
    <text evidence="8">The sequence shown here is derived from an EMBL/GenBank/DDBJ whole genome shotgun (WGS) entry which is preliminary data.</text>
</comment>
<dbReference type="PRINTS" id="PR00169">
    <property type="entry name" value="KCHANNEL"/>
</dbReference>
<keyword evidence="8" id="KW-0407">Ion channel</keyword>
<feature type="domain" description="Ion transport" evidence="7">
    <location>
        <begin position="47"/>
        <end position="264"/>
    </location>
</feature>
<keyword evidence="9" id="KW-1185">Reference proteome</keyword>
<organism evidence="8 9">
    <name type="scientific">Stackebrandtia endophytica</name>
    <dbReference type="NCBI Taxonomy" id="1496996"/>
    <lineage>
        <taxon>Bacteria</taxon>
        <taxon>Bacillati</taxon>
        <taxon>Actinomycetota</taxon>
        <taxon>Actinomycetes</taxon>
        <taxon>Glycomycetales</taxon>
        <taxon>Glycomycetaceae</taxon>
        <taxon>Stackebrandtia</taxon>
    </lineage>
</organism>
<evidence type="ECO:0000256" key="3">
    <source>
        <dbReference type="ARBA" id="ARBA00022989"/>
    </source>
</evidence>
<evidence type="ECO:0000313" key="8">
    <source>
        <dbReference type="EMBL" id="TQL75593.1"/>
    </source>
</evidence>
<evidence type="ECO:0000256" key="2">
    <source>
        <dbReference type="ARBA" id="ARBA00022692"/>
    </source>
</evidence>
<protein>
    <submittedName>
        <fullName evidence="8">Voltage-gated sodium channel</fullName>
    </submittedName>
</protein>
<feature type="region of interest" description="Disordered" evidence="5">
    <location>
        <begin position="1"/>
        <end position="27"/>
    </location>
</feature>
<reference evidence="8 9" key="1">
    <citation type="submission" date="2019-06" db="EMBL/GenBank/DDBJ databases">
        <title>Sequencing the genomes of 1000 actinobacteria strains.</title>
        <authorList>
            <person name="Klenk H.-P."/>
        </authorList>
    </citation>
    <scope>NUCLEOTIDE SEQUENCE [LARGE SCALE GENOMIC DNA]</scope>
    <source>
        <strain evidence="8 9">DSM 45928</strain>
    </source>
</reference>
<feature type="compositionally biased region" description="Polar residues" evidence="5">
    <location>
        <begin position="307"/>
        <end position="320"/>
    </location>
</feature>
<comment type="subcellular location">
    <subcellularLocation>
        <location evidence="1">Membrane</location>
        <topology evidence="1">Multi-pass membrane protein</topology>
    </subcellularLocation>
</comment>
<dbReference type="GO" id="GO:0001518">
    <property type="term" value="C:voltage-gated sodium channel complex"/>
    <property type="evidence" value="ECO:0007669"/>
    <property type="project" value="TreeGrafter"/>
</dbReference>
<dbReference type="RefSeq" id="WP_142035695.1">
    <property type="nucleotide sequence ID" value="NZ_JBHTGS010000001.1"/>
</dbReference>
<dbReference type="EMBL" id="VFOW01000001">
    <property type="protein sequence ID" value="TQL75593.1"/>
    <property type="molecule type" value="Genomic_DNA"/>
</dbReference>
<dbReference type="SUPFAM" id="SSF81324">
    <property type="entry name" value="Voltage-gated potassium channels"/>
    <property type="match status" value="1"/>
</dbReference>
<keyword evidence="4 6" id="KW-0472">Membrane</keyword>
<sequence>MSVRTGIGDPATSTTETTDPEAPNVVKPPRRFGRGIPQLCHRLAEARSFQLTSTGVIVFNAVLIGVETYSSIVAKIGPLLHFLDELCLTFFIVELVIRLTAHGRTPWRFFRSGWNCFDFLVVAAGLLPGLRENVTLLRLIRLARIVRLIRVFPSLRILLTAVGRSLPGALGLFVVGVVVLYLYGVLGWILFGKAQPEEFGTIGSAVLTLFFLLTMDSVGLTVREGVEITALALPYYISFILFGAFVLINLLIGVVITSMEEARQIEGDANAAKAPKVEDPPPDTREILAKIAELQAMVERMSPPTDRASSGDSGASKNQV</sequence>
<evidence type="ECO:0000256" key="4">
    <source>
        <dbReference type="ARBA" id="ARBA00023136"/>
    </source>
</evidence>
<dbReference type="InterPro" id="IPR005821">
    <property type="entry name" value="Ion_trans_dom"/>
</dbReference>
<dbReference type="InterPro" id="IPR043203">
    <property type="entry name" value="VGCC_Ca_Na"/>
</dbReference>
<feature type="transmembrane region" description="Helical" evidence="6">
    <location>
        <begin position="169"/>
        <end position="191"/>
    </location>
</feature>
<dbReference type="OrthoDB" id="5297065at2"/>
<dbReference type="PANTHER" id="PTHR10037">
    <property type="entry name" value="VOLTAGE-GATED CATION CHANNEL CALCIUM AND SODIUM"/>
    <property type="match status" value="1"/>
</dbReference>
<dbReference type="Gene3D" id="1.10.287.70">
    <property type="match status" value="1"/>
</dbReference>
<feature type="transmembrane region" description="Helical" evidence="6">
    <location>
        <begin position="198"/>
        <end position="215"/>
    </location>
</feature>
<proteinExistence type="predicted"/>
<evidence type="ECO:0000313" key="9">
    <source>
        <dbReference type="Proteomes" id="UP000317043"/>
    </source>
</evidence>
<dbReference type="GO" id="GO:0005248">
    <property type="term" value="F:voltage-gated sodium channel activity"/>
    <property type="evidence" value="ECO:0007669"/>
    <property type="project" value="TreeGrafter"/>
</dbReference>
<dbReference type="AlphaFoldDB" id="A0A543ASM8"/>
<evidence type="ECO:0000256" key="5">
    <source>
        <dbReference type="SAM" id="MobiDB-lite"/>
    </source>
</evidence>
<keyword evidence="3 6" id="KW-1133">Transmembrane helix</keyword>
<name>A0A543ASM8_9ACTN</name>
<dbReference type="InParanoid" id="A0A543ASM8"/>
<gene>
    <name evidence="8" type="ORF">FB566_1100</name>
</gene>
<dbReference type="Gene3D" id="1.20.120.350">
    <property type="entry name" value="Voltage-gated potassium channels. Chain C"/>
    <property type="match status" value="1"/>
</dbReference>
<evidence type="ECO:0000259" key="7">
    <source>
        <dbReference type="Pfam" id="PF00520"/>
    </source>
</evidence>
<keyword evidence="8" id="KW-0813">Transport</keyword>
<dbReference type="Proteomes" id="UP000317043">
    <property type="component" value="Unassembled WGS sequence"/>
</dbReference>
<accession>A0A543ASM8</accession>